<accession>A0A4U1J3R9</accession>
<proteinExistence type="predicted"/>
<dbReference type="PROSITE" id="PS51257">
    <property type="entry name" value="PROKAR_LIPOPROTEIN"/>
    <property type="match status" value="1"/>
</dbReference>
<gene>
    <name evidence="1" type="ORF">E8A74_30435</name>
</gene>
<evidence type="ECO:0000313" key="1">
    <source>
        <dbReference type="EMBL" id="TKD01667.1"/>
    </source>
</evidence>
<comment type="caution">
    <text evidence="1">The sequence shown here is derived from an EMBL/GenBank/DDBJ whole genome shotgun (WGS) entry which is preliminary data.</text>
</comment>
<dbReference type="EMBL" id="SSMQ01000038">
    <property type="protein sequence ID" value="TKD01667.1"/>
    <property type="molecule type" value="Genomic_DNA"/>
</dbReference>
<name>A0A4U1J3R9_9BACT</name>
<organism evidence="1 2">
    <name type="scientific">Polyangium fumosum</name>
    <dbReference type="NCBI Taxonomy" id="889272"/>
    <lineage>
        <taxon>Bacteria</taxon>
        <taxon>Pseudomonadati</taxon>
        <taxon>Myxococcota</taxon>
        <taxon>Polyangia</taxon>
        <taxon>Polyangiales</taxon>
        <taxon>Polyangiaceae</taxon>
        <taxon>Polyangium</taxon>
    </lineage>
</organism>
<dbReference type="Proteomes" id="UP000309215">
    <property type="component" value="Unassembled WGS sequence"/>
</dbReference>
<dbReference type="RefSeq" id="WP_136932617.1">
    <property type="nucleotide sequence ID" value="NZ_SSMQ01000038.1"/>
</dbReference>
<protein>
    <submittedName>
        <fullName evidence="1">Uncharacterized protein</fullName>
    </submittedName>
</protein>
<dbReference type="AlphaFoldDB" id="A0A4U1J3R9"/>
<reference evidence="1 2" key="1">
    <citation type="submission" date="2019-04" db="EMBL/GenBank/DDBJ databases">
        <authorList>
            <person name="Li Y."/>
            <person name="Wang J."/>
        </authorList>
    </citation>
    <scope>NUCLEOTIDE SEQUENCE [LARGE SCALE GENOMIC DNA]</scope>
    <source>
        <strain evidence="1 2">DSM 14668</strain>
    </source>
</reference>
<evidence type="ECO:0000313" key="2">
    <source>
        <dbReference type="Proteomes" id="UP000309215"/>
    </source>
</evidence>
<keyword evidence="2" id="KW-1185">Reference proteome</keyword>
<dbReference type="OrthoDB" id="5511690at2"/>
<sequence>MKRPLGARISALLVVFGLIGGCATVLDLEGYQDAAASLCTCPGFEQVASCAASAQARISAASEGERTAFLDTFEKKQCGTICEHAAECYAAIPGCQGERPGCECCPWNNSVLACSSSDTCQTCRTCFELATAQGDGMTYECALGRGRLKELRDCACSLCTDDCTGFCQNIELLTADPQDTCHSCLEKSCKPSLDACFSDKP</sequence>